<reference evidence="2 3" key="1">
    <citation type="submission" date="2014-11" db="EMBL/GenBank/DDBJ databases">
        <title>Genetic blueprint of the zoonotic pathogen Toxocara canis.</title>
        <authorList>
            <person name="Zhu X.-Q."/>
            <person name="Korhonen P.K."/>
            <person name="Cai H."/>
            <person name="Young N.D."/>
            <person name="Nejsum P."/>
            <person name="von Samson-Himmelstjerna G."/>
            <person name="Boag P.R."/>
            <person name="Tan P."/>
            <person name="Li Q."/>
            <person name="Min J."/>
            <person name="Yang Y."/>
            <person name="Wang X."/>
            <person name="Fang X."/>
            <person name="Hall R.S."/>
            <person name="Hofmann A."/>
            <person name="Sternberg P.W."/>
            <person name="Jex A.R."/>
            <person name="Gasser R.B."/>
        </authorList>
    </citation>
    <scope>NUCLEOTIDE SEQUENCE [LARGE SCALE GENOMIC DNA]</scope>
    <source>
        <strain evidence="2">PN_DK_2014</strain>
    </source>
</reference>
<feature type="non-terminal residue" evidence="2">
    <location>
        <position position="154"/>
    </location>
</feature>
<comment type="caution">
    <text evidence="2">The sequence shown here is derived from an EMBL/GenBank/DDBJ whole genome shotgun (WGS) entry which is preliminary data.</text>
</comment>
<name>A0A0B2VDU2_TOXCA</name>
<organism evidence="2 3">
    <name type="scientific">Toxocara canis</name>
    <name type="common">Canine roundworm</name>
    <dbReference type="NCBI Taxonomy" id="6265"/>
    <lineage>
        <taxon>Eukaryota</taxon>
        <taxon>Metazoa</taxon>
        <taxon>Ecdysozoa</taxon>
        <taxon>Nematoda</taxon>
        <taxon>Chromadorea</taxon>
        <taxon>Rhabditida</taxon>
        <taxon>Spirurina</taxon>
        <taxon>Ascaridomorpha</taxon>
        <taxon>Ascaridoidea</taxon>
        <taxon>Toxocaridae</taxon>
        <taxon>Toxocara</taxon>
    </lineage>
</organism>
<sequence>MSGYRVIRFCLNNRIRRNTDSKSDFICRISSLFSFNSFFAFSSRFDDSTQQFESISLVFSKRINLIFENQCAKDGMAYDFFWTRMIAATLSESICETSDSTRCSSPFPSSVDDDDPTFSSGKDPINPAKTILPTLNRTYYADATDFTCLRKFPS</sequence>
<dbReference type="AlphaFoldDB" id="A0A0B2VDU2"/>
<protein>
    <submittedName>
        <fullName evidence="2">Uncharacterized protein</fullName>
    </submittedName>
</protein>
<dbReference type="EMBL" id="JPKZ01001475">
    <property type="protein sequence ID" value="KHN81686.1"/>
    <property type="molecule type" value="Genomic_DNA"/>
</dbReference>
<proteinExistence type="predicted"/>
<feature type="region of interest" description="Disordered" evidence="1">
    <location>
        <begin position="104"/>
        <end position="123"/>
    </location>
</feature>
<gene>
    <name evidence="2" type="ORF">Tcan_01463</name>
</gene>
<evidence type="ECO:0000313" key="3">
    <source>
        <dbReference type="Proteomes" id="UP000031036"/>
    </source>
</evidence>
<accession>A0A0B2VDU2</accession>
<evidence type="ECO:0000313" key="2">
    <source>
        <dbReference type="EMBL" id="KHN81686.1"/>
    </source>
</evidence>
<dbReference type="Proteomes" id="UP000031036">
    <property type="component" value="Unassembled WGS sequence"/>
</dbReference>
<keyword evidence="3" id="KW-1185">Reference proteome</keyword>
<evidence type="ECO:0000256" key="1">
    <source>
        <dbReference type="SAM" id="MobiDB-lite"/>
    </source>
</evidence>